<gene>
    <name evidence="4" type="ORF">FUA24_20465</name>
</gene>
<evidence type="ECO:0000313" key="4">
    <source>
        <dbReference type="EMBL" id="TYA71925.1"/>
    </source>
</evidence>
<dbReference type="OrthoDB" id="9796770at2"/>
<dbReference type="AlphaFoldDB" id="A0A5D0HKY7"/>
<keyword evidence="5" id="KW-1185">Reference proteome</keyword>
<comment type="similarity">
    <text evidence="1">Belongs to the peptidase S33 family.</text>
</comment>
<evidence type="ECO:0000256" key="2">
    <source>
        <dbReference type="ARBA" id="ARBA00022801"/>
    </source>
</evidence>
<dbReference type="EMBL" id="VSDQ01000718">
    <property type="protein sequence ID" value="TYA71925.1"/>
    <property type="molecule type" value="Genomic_DNA"/>
</dbReference>
<comment type="caution">
    <text evidence="4">The sequence shown here is derived from an EMBL/GenBank/DDBJ whole genome shotgun (WGS) entry which is preliminary data.</text>
</comment>
<sequence>MQVLSPHLVYNMVIVLILKRKINMQKAIKHNSLRLVLIVFLSTLFSCSNDDSLSNLNETIFVRHKNADMPAYIHGNASEKVFLIILHGGPGGFGLAYRNATIKSDIEKEVAVVYFDQRGSGMAQGNYSKDGITIDIMAEDVLALAKVIKHKYGDDSKLFLMGHSWGGTLGPATLLKDQSPFLGWINVDGSGNTKGLYEAYIANFRRVANEQIAAENNVNYWESVIDFVDGLSPVYTNIDDMYDLNIEAFNAERKLEDLGLINKEKNQNSEVLYKYTPLTLIWNQLNTQSILDEDLFENIDFTDRFPEITIPSLVLWGRHDMVVPITFADEAYDNLGSSQKEVFIFERSGHSPMFSEPDLFAEKVMAFINAHK</sequence>
<dbReference type="GO" id="GO:0016020">
    <property type="term" value="C:membrane"/>
    <property type="evidence" value="ECO:0007669"/>
    <property type="project" value="TreeGrafter"/>
</dbReference>
<dbReference type="PANTHER" id="PTHR43798:SF33">
    <property type="entry name" value="HYDROLASE, PUTATIVE (AFU_ORTHOLOGUE AFUA_2G14860)-RELATED"/>
    <property type="match status" value="1"/>
</dbReference>
<dbReference type="InterPro" id="IPR029058">
    <property type="entry name" value="AB_hydrolase_fold"/>
</dbReference>
<dbReference type="InterPro" id="IPR002410">
    <property type="entry name" value="Peptidase_S33"/>
</dbReference>
<accession>A0A5D0HKY7</accession>
<keyword evidence="2 4" id="KW-0378">Hydrolase</keyword>
<dbReference type="InterPro" id="IPR050266">
    <property type="entry name" value="AB_hydrolase_sf"/>
</dbReference>
<dbReference type="PANTHER" id="PTHR43798">
    <property type="entry name" value="MONOACYLGLYCEROL LIPASE"/>
    <property type="match status" value="1"/>
</dbReference>
<dbReference type="Pfam" id="PF00561">
    <property type="entry name" value="Abhydrolase_1"/>
    <property type="match status" value="1"/>
</dbReference>
<dbReference type="GO" id="GO:0006508">
    <property type="term" value="P:proteolysis"/>
    <property type="evidence" value="ECO:0007669"/>
    <property type="project" value="InterPro"/>
</dbReference>
<name>A0A5D0HKY7_9FLAO</name>
<dbReference type="GO" id="GO:0008233">
    <property type="term" value="F:peptidase activity"/>
    <property type="evidence" value="ECO:0007669"/>
    <property type="project" value="InterPro"/>
</dbReference>
<organism evidence="4 5">
    <name type="scientific">Seonamhaeicola marinus</name>
    <dbReference type="NCBI Taxonomy" id="1912246"/>
    <lineage>
        <taxon>Bacteria</taxon>
        <taxon>Pseudomonadati</taxon>
        <taxon>Bacteroidota</taxon>
        <taxon>Flavobacteriia</taxon>
        <taxon>Flavobacteriales</taxon>
        <taxon>Flavobacteriaceae</taxon>
    </lineage>
</organism>
<protein>
    <submittedName>
        <fullName evidence="4">Alpha/beta hydrolase</fullName>
    </submittedName>
</protein>
<evidence type="ECO:0000256" key="1">
    <source>
        <dbReference type="ARBA" id="ARBA00010088"/>
    </source>
</evidence>
<dbReference type="SUPFAM" id="SSF53474">
    <property type="entry name" value="alpha/beta-Hydrolases"/>
    <property type="match status" value="1"/>
</dbReference>
<evidence type="ECO:0000259" key="3">
    <source>
        <dbReference type="Pfam" id="PF00561"/>
    </source>
</evidence>
<proteinExistence type="inferred from homology"/>
<dbReference type="PRINTS" id="PR00793">
    <property type="entry name" value="PROAMNOPTASE"/>
</dbReference>
<feature type="domain" description="AB hydrolase-1" evidence="3">
    <location>
        <begin position="83"/>
        <end position="357"/>
    </location>
</feature>
<dbReference type="Proteomes" id="UP000323930">
    <property type="component" value="Unassembled WGS sequence"/>
</dbReference>
<evidence type="ECO:0000313" key="5">
    <source>
        <dbReference type="Proteomes" id="UP000323930"/>
    </source>
</evidence>
<reference evidence="4 5" key="1">
    <citation type="submission" date="2019-08" db="EMBL/GenBank/DDBJ databases">
        <title>Seonamhaeicola sediminis sp. nov., isolated from marine sediment.</title>
        <authorList>
            <person name="Cao W.R."/>
        </authorList>
    </citation>
    <scope>NUCLEOTIDE SEQUENCE [LARGE SCALE GENOMIC DNA]</scope>
    <source>
        <strain evidence="4 5">B011</strain>
    </source>
</reference>
<dbReference type="Gene3D" id="3.40.50.1820">
    <property type="entry name" value="alpha/beta hydrolase"/>
    <property type="match status" value="1"/>
</dbReference>
<dbReference type="InterPro" id="IPR000073">
    <property type="entry name" value="AB_hydrolase_1"/>
</dbReference>